<feature type="non-terminal residue" evidence="1">
    <location>
        <position position="1"/>
    </location>
</feature>
<dbReference type="PANTHER" id="PTHR45752:SF195">
    <property type="entry name" value="LEUCINE-RICH REPEAT (LRR) FAMILY PROTEIN-RELATED"/>
    <property type="match status" value="1"/>
</dbReference>
<proteinExistence type="predicted"/>
<dbReference type="Proteomes" id="UP000027120">
    <property type="component" value="Unassembled WGS sequence"/>
</dbReference>
<dbReference type="SMR" id="A0A067DB59"/>
<dbReference type="GO" id="GO:0035556">
    <property type="term" value="P:intracellular signal transduction"/>
    <property type="evidence" value="ECO:0000318"/>
    <property type="project" value="GO_Central"/>
</dbReference>
<keyword evidence="2" id="KW-1185">Reference proteome</keyword>
<dbReference type="InterPro" id="IPR050715">
    <property type="entry name" value="LRR-SigEffector_domain"/>
</dbReference>
<evidence type="ECO:0008006" key="3">
    <source>
        <dbReference type="Google" id="ProtNLM"/>
    </source>
</evidence>
<evidence type="ECO:0000313" key="2">
    <source>
        <dbReference type="Proteomes" id="UP000027120"/>
    </source>
</evidence>
<name>A0A067DB59_CITSI</name>
<dbReference type="InterPro" id="IPR032675">
    <property type="entry name" value="LRR_dom_sf"/>
</dbReference>
<accession>A0A067DB59</accession>
<organism evidence="1 2">
    <name type="scientific">Citrus sinensis</name>
    <name type="common">Sweet orange</name>
    <name type="synonym">Citrus aurantium var. sinensis</name>
    <dbReference type="NCBI Taxonomy" id="2711"/>
    <lineage>
        <taxon>Eukaryota</taxon>
        <taxon>Viridiplantae</taxon>
        <taxon>Streptophyta</taxon>
        <taxon>Embryophyta</taxon>
        <taxon>Tracheophyta</taxon>
        <taxon>Spermatophyta</taxon>
        <taxon>Magnoliopsida</taxon>
        <taxon>eudicotyledons</taxon>
        <taxon>Gunneridae</taxon>
        <taxon>Pentapetalae</taxon>
        <taxon>rosids</taxon>
        <taxon>malvids</taxon>
        <taxon>Sapindales</taxon>
        <taxon>Rutaceae</taxon>
        <taxon>Aurantioideae</taxon>
        <taxon>Citrus</taxon>
    </lineage>
</organism>
<gene>
    <name evidence="1" type="ORF">CISIN_1g038441mg</name>
</gene>
<dbReference type="EMBL" id="KK786071">
    <property type="protein sequence ID" value="KDO40199.1"/>
    <property type="molecule type" value="Genomic_DNA"/>
</dbReference>
<evidence type="ECO:0000313" key="1">
    <source>
        <dbReference type="EMBL" id="KDO40199.1"/>
    </source>
</evidence>
<dbReference type="SUPFAM" id="SSF52058">
    <property type="entry name" value="L domain-like"/>
    <property type="match status" value="1"/>
</dbReference>
<reference evidence="1 2" key="1">
    <citation type="submission" date="2014-04" db="EMBL/GenBank/DDBJ databases">
        <authorList>
            <consortium name="International Citrus Genome Consortium"/>
            <person name="Gmitter F."/>
            <person name="Chen C."/>
            <person name="Farmerie W."/>
            <person name="Harkins T."/>
            <person name="Desany B."/>
            <person name="Mohiuddin M."/>
            <person name="Kodira C."/>
            <person name="Borodovsky M."/>
            <person name="Lomsadze A."/>
            <person name="Burns P."/>
            <person name="Jenkins J."/>
            <person name="Prochnik S."/>
            <person name="Shu S."/>
            <person name="Chapman J."/>
            <person name="Pitluck S."/>
            <person name="Schmutz J."/>
            <person name="Rokhsar D."/>
        </authorList>
    </citation>
    <scope>NUCLEOTIDE SEQUENCE</scope>
</reference>
<dbReference type="PANTHER" id="PTHR45752">
    <property type="entry name" value="LEUCINE-RICH REPEAT-CONTAINING"/>
    <property type="match status" value="1"/>
</dbReference>
<sequence>ALKFPSTLNLFGLLKFRLFPEIMGRMEHLLVLRLLGTAIRGLPICLKLEKFSKSMKSLTMLILDGTTIRELPLSVELLTGLLLNLKDWQYLESLPSTINGLKSFKILNLSSCSKLENVPENLGKVESLEELDISRTAIRQLPTSIFLLKNLKAVDHYHLHHGICASLPI</sequence>
<protein>
    <recommendedName>
        <fullName evidence="3">NB-ARC domain-containing protein</fullName>
    </recommendedName>
</protein>
<dbReference type="Gene3D" id="3.80.10.10">
    <property type="entry name" value="Ribonuclease Inhibitor"/>
    <property type="match status" value="1"/>
</dbReference>
<dbReference type="AlphaFoldDB" id="A0A067DB59"/>